<dbReference type="Pfam" id="PF26056">
    <property type="entry name" value="DUF8017"/>
    <property type="match status" value="1"/>
</dbReference>
<evidence type="ECO:0000313" key="4">
    <source>
        <dbReference type="EMBL" id="GAA0379982.1"/>
    </source>
</evidence>
<feature type="compositionally biased region" description="Pro residues" evidence="1">
    <location>
        <begin position="40"/>
        <end position="59"/>
    </location>
</feature>
<protein>
    <recommendedName>
        <fullName evidence="3">DUF8017 domain-containing protein</fullName>
    </recommendedName>
</protein>
<dbReference type="Proteomes" id="UP001500063">
    <property type="component" value="Unassembled WGS sequence"/>
</dbReference>
<feature type="compositionally biased region" description="Low complexity" evidence="1">
    <location>
        <begin position="1"/>
        <end position="39"/>
    </location>
</feature>
<name>A0ABN0Y1I7_9ACTN</name>
<keyword evidence="2" id="KW-1133">Transmembrane helix</keyword>
<evidence type="ECO:0000259" key="3">
    <source>
        <dbReference type="Pfam" id="PF26056"/>
    </source>
</evidence>
<feature type="compositionally biased region" description="Low complexity" evidence="1">
    <location>
        <begin position="60"/>
        <end position="71"/>
    </location>
</feature>
<gene>
    <name evidence="4" type="ORF">GCM10010319_68150</name>
</gene>
<sequence length="340" mass="35330">MWPGQQPPGGEQNPQDQNPYQQPGYQQQPNPYQQPGYAQPGPPQPNPYQQPAPAGPPMGAPAQPAPQWTGPAGPGGPQPPKDRSKRTTIIAITAAVAVVAAAVITGVVVMKGDDKKTVAKTDPTSAPSLAPSSPAPSSGGTDAPVDNPRGGGDDVKPVIDGWKVVVSSKRHIAYDVPAEWSVDSPGMSVGFSDDKGKPLITMSSPAYYKQGVCGKNSQSAAVGTKGAQGAKSEESAAKIEAENWLIAGYDQKQTGKLDSTDAKPFKSDHGLTGYASSATVTGVTKTDKCSSDGKSFTVTYKDTNGDLATWVLYADKGVDGELPDDTVKKIMTSLRPLKSS</sequence>
<keyword evidence="2" id="KW-0812">Transmembrane</keyword>
<organism evidence="4 5">
    <name type="scientific">Streptomyces blastmyceticus</name>
    <dbReference type="NCBI Taxonomy" id="68180"/>
    <lineage>
        <taxon>Bacteria</taxon>
        <taxon>Bacillati</taxon>
        <taxon>Actinomycetota</taxon>
        <taxon>Actinomycetes</taxon>
        <taxon>Kitasatosporales</taxon>
        <taxon>Streptomycetaceae</taxon>
        <taxon>Streptomyces</taxon>
    </lineage>
</organism>
<feature type="region of interest" description="Disordered" evidence="1">
    <location>
        <begin position="1"/>
        <end position="86"/>
    </location>
</feature>
<feature type="region of interest" description="Disordered" evidence="1">
    <location>
        <begin position="110"/>
        <end position="157"/>
    </location>
</feature>
<dbReference type="EMBL" id="BAAABW010000040">
    <property type="protein sequence ID" value="GAA0379982.1"/>
    <property type="molecule type" value="Genomic_DNA"/>
</dbReference>
<dbReference type="RefSeq" id="WP_344124148.1">
    <property type="nucleotide sequence ID" value="NZ_BAAABW010000040.1"/>
</dbReference>
<accession>A0ABN0Y1I7</accession>
<comment type="caution">
    <text evidence="4">The sequence shown here is derived from an EMBL/GenBank/DDBJ whole genome shotgun (WGS) entry which is preliminary data.</text>
</comment>
<proteinExistence type="predicted"/>
<reference evidence="4 5" key="1">
    <citation type="journal article" date="2019" name="Int. J. Syst. Evol. Microbiol.">
        <title>The Global Catalogue of Microorganisms (GCM) 10K type strain sequencing project: providing services to taxonomists for standard genome sequencing and annotation.</title>
        <authorList>
            <consortium name="The Broad Institute Genomics Platform"/>
            <consortium name="The Broad Institute Genome Sequencing Center for Infectious Disease"/>
            <person name="Wu L."/>
            <person name="Ma J."/>
        </authorList>
    </citation>
    <scope>NUCLEOTIDE SEQUENCE [LARGE SCALE GENOMIC DNA]</scope>
    <source>
        <strain evidence="4 5">JCM 4565</strain>
    </source>
</reference>
<feature type="domain" description="DUF8017" evidence="3">
    <location>
        <begin position="155"/>
        <end position="338"/>
    </location>
</feature>
<evidence type="ECO:0000256" key="2">
    <source>
        <dbReference type="SAM" id="Phobius"/>
    </source>
</evidence>
<evidence type="ECO:0000313" key="5">
    <source>
        <dbReference type="Proteomes" id="UP001500063"/>
    </source>
</evidence>
<feature type="compositionally biased region" description="Low complexity" evidence="1">
    <location>
        <begin position="122"/>
        <end position="144"/>
    </location>
</feature>
<keyword evidence="5" id="KW-1185">Reference proteome</keyword>
<dbReference type="InterPro" id="IPR058330">
    <property type="entry name" value="DUF8017"/>
</dbReference>
<evidence type="ECO:0000256" key="1">
    <source>
        <dbReference type="SAM" id="MobiDB-lite"/>
    </source>
</evidence>
<feature type="transmembrane region" description="Helical" evidence="2">
    <location>
        <begin position="89"/>
        <end position="110"/>
    </location>
</feature>
<keyword evidence="2" id="KW-0472">Membrane</keyword>